<keyword evidence="3" id="KW-1133">Transmembrane helix</keyword>
<evidence type="ECO:0000256" key="2">
    <source>
        <dbReference type="SAM" id="MobiDB-lite"/>
    </source>
</evidence>
<dbReference type="PANTHER" id="PTHR23310:SF133">
    <property type="entry name" value="COA BINDING PROTEIN, PUTATIVE (AFU_ORTHOLOGUE AFUA_1G12300)-RELATED"/>
    <property type="match status" value="1"/>
</dbReference>
<feature type="region of interest" description="Disordered" evidence="2">
    <location>
        <begin position="181"/>
        <end position="203"/>
    </location>
</feature>
<dbReference type="PANTHER" id="PTHR23310">
    <property type="entry name" value="ACYL-COA-BINDING PROTEIN, ACBP"/>
    <property type="match status" value="1"/>
</dbReference>
<proteinExistence type="predicted"/>
<dbReference type="Proteomes" id="UP000027586">
    <property type="component" value="Unassembled WGS sequence"/>
</dbReference>
<dbReference type="InterPro" id="IPR014352">
    <property type="entry name" value="FERM/acyl-CoA-bd_prot_sf"/>
</dbReference>
<keyword evidence="3" id="KW-0812">Transmembrane</keyword>
<evidence type="ECO:0000313" key="6">
    <source>
        <dbReference type="Proteomes" id="UP000027586"/>
    </source>
</evidence>
<gene>
    <name evidence="5" type="ORF">LCOR_07769.1</name>
</gene>
<evidence type="ECO:0000313" key="5">
    <source>
        <dbReference type="EMBL" id="CDH56755.1"/>
    </source>
</evidence>
<dbReference type="OrthoDB" id="346910at2759"/>
<reference evidence="5" key="1">
    <citation type="submission" date="2013-08" db="EMBL/GenBank/DDBJ databases">
        <title>Gene expansion shapes genome architecture in the human pathogen Lichtheimia corymbifera: an evolutionary genomics analysis in the ancient terrestrial Mucorales (Mucoromycotina).</title>
        <authorList>
            <person name="Schwartze V.U."/>
            <person name="Winter S."/>
            <person name="Shelest E."/>
            <person name="Marcet-Houben M."/>
            <person name="Horn F."/>
            <person name="Wehner S."/>
            <person name="Hoffmann K."/>
            <person name="Riege K."/>
            <person name="Sammeth M."/>
            <person name="Nowrousian M."/>
            <person name="Valiante V."/>
            <person name="Linde J."/>
            <person name="Jacobsen I.D."/>
            <person name="Marz M."/>
            <person name="Brakhage A.A."/>
            <person name="Gabaldon T."/>
            <person name="Bocker S."/>
            <person name="Voigt K."/>
        </authorList>
    </citation>
    <scope>NUCLEOTIDE SEQUENCE [LARGE SCALE GENOMIC DNA]</scope>
    <source>
        <strain evidence="5">FSU 9682</strain>
    </source>
</reference>
<dbReference type="GO" id="GO:0000062">
    <property type="term" value="F:fatty-acyl-CoA binding"/>
    <property type="evidence" value="ECO:0007669"/>
    <property type="project" value="InterPro"/>
</dbReference>
<accession>A0A068S429</accession>
<evidence type="ECO:0000259" key="4">
    <source>
        <dbReference type="PROSITE" id="PS51228"/>
    </source>
</evidence>
<evidence type="ECO:0000256" key="1">
    <source>
        <dbReference type="ARBA" id="ARBA00023121"/>
    </source>
</evidence>
<dbReference type="PRINTS" id="PR00689">
    <property type="entry name" value="ACOABINDINGP"/>
</dbReference>
<protein>
    <recommendedName>
        <fullName evidence="4">ACB domain-containing protein</fullName>
    </recommendedName>
</protein>
<dbReference type="Pfam" id="PF00887">
    <property type="entry name" value="ACBP"/>
    <property type="match status" value="1"/>
</dbReference>
<dbReference type="SUPFAM" id="SSF47027">
    <property type="entry name" value="Acyl-CoA binding protein"/>
    <property type="match status" value="1"/>
</dbReference>
<dbReference type="STRING" id="1263082.A0A068S429"/>
<dbReference type="EMBL" id="CBTN010000040">
    <property type="protein sequence ID" value="CDH56755.1"/>
    <property type="molecule type" value="Genomic_DNA"/>
</dbReference>
<dbReference type="VEuPathDB" id="FungiDB:LCOR_07769.1"/>
<feature type="domain" description="ACB" evidence="4">
    <location>
        <begin position="11"/>
        <end position="100"/>
    </location>
</feature>
<comment type="caution">
    <text evidence="5">The sequence shown here is derived from an EMBL/GenBank/DDBJ whole genome shotgun (WGS) entry which is preliminary data.</text>
</comment>
<sequence length="356" mass="40870">MTAASTASYTTQIRFCRALNVVRSLPDKGALQPTSTEKLNLYGLYKQATQGDCSISRPSSRQMSRYAKWKAWERRRGLSPVDAQRLYVNSLVELLVEFINRYPDHEQTSTLSDALQYIDMKEVDEEGTESFVDAWDPEEAEKEEYYLAHLGPHQLELSEVSSPEQQQHRYRDFPTPSLATFTSSGSTHQNFPETPDLSPPTYRKHRNKYVRPNDFLATRSVISDTDTIDREVAAATASLGISSPSYHPYKPAPSERALEGLQTDITALSEQLDMMRKSLADREKRDRDMVRWSWLRLVKAVIKHTLINSFVLLLIFLVLLKRKSPIALAIAHYMTPRIREATKYLVHRVVFWKVTV</sequence>
<evidence type="ECO:0000256" key="3">
    <source>
        <dbReference type="SAM" id="Phobius"/>
    </source>
</evidence>
<dbReference type="InterPro" id="IPR035984">
    <property type="entry name" value="Acyl-CoA-binding_sf"/>
</dbReference>
<name>A0A068S429_9FUNG</name>
<organism evidence="5 6">
    <name type="scientific">Lichtheimia corymbifera JMRC:FSU:9682</name>
    <dbReference type="NCBI Taxonomy" id="1263082"/>
    <lineage>
        <taxon>Eukaryota</taxon>
        <taxon>Fungi</taxon>
        <taxon>Fungi incertae sedis</taxon>
        <taxon>Mucoromycota</taxon>
        <taxon>Mucoromycotina</taxon>
        <taxon>Mucoromycetes</taxon>
        <taxon>Mucorales</taxon>
        <taxon>Lichtheimiaceae</taxon>
        <taxon>Lichtheimia</taxon>
    </lineage>
</organism>
<dbReference type="Gene3D" id="1.20.80.10">
    <property type="match status" value="1"/>
</dbReference>
<dbReference type="PROSITE" id="PS51228">
    <property type="entry name" value="ACB_2"/>
    <property type="match status" value="1"/>
</dbReference>
<keyword evidence="1" id="KW-0446">Lipid-binding</keyword>
<dbReference type="InterPro" id="IPR000582">
    <property type="entry name" value="Acyl-CoA-binding_protein"/>
</dbReference>
<feature type="transmembrane region" description="Helical" evidence="3">
    <location>
        <begin position="301"/>
        <end position="320"/>
    </location>
</feature>
<feature type="compositionally biased region" description="Polar residues" evidence="2">
    <location>
        <begin position="181"/>
        <end position="192"/>
    </location>
</feature>
<dbReference type="GO" id="GO:0006631">
    <property type="term" value="P:fatty acid metabolic process"/>
    <property type="evidence" value="ECO:0007669"/>
    <property type="project" value="TreeGrafter"/>
</dbReference>
<dbReference type="AlphaFoldDB" id="A0A068S429"/>
<keyword evidence="3" id="KW-0472">Membrane</keyword>
<keyword evidence="6" id="KW-1185">Reference proteome</keyword>